<feature type="domain" description="Acyclic terpene utilisation N-terminal" evidence="1">
    <location>
        <begin position="8"/>
        <end position="450"/>
    </location>
</feature>
<protein>
    <recommendedName>
        <fullName evidence="5">Terpene utilization protein AtuA</fullName>
    </recommendedName>
</protein>
<evidence type="ECO:0000259" key="1">
    <source>
        <dbReference type="Pfam" id="PF07287"/>
    </source>
</evidence>
<reference evidence="4" key="1">
    <citation type="submission" date="2014-08" db="EMBL/GenBank/DDBJ databases">
        <authorList>
            <person name="Edwards T."/>
        </authorList>
    </citation>
    <scope>NUCLEOTIDE SEQUENCE [LARGE SCALE GENOMIC DNA]</scope>
</reference>
<sequence length="610" mass="64083">MSAAGRVVRIGCGAGFWGDSPDGPAQLVRSGGIDYLVMDYLAEITMSILARMKAKRPELGYATDFVSMVMKPLARDIADRGIRVVTNAGGVNPLACREALQAVFTEAGVDLKIAVVLGDDLFASSDRYRAEGIREMFSGAPMPASLASVNAYLGAFPIAAALDAGADVVITGRAVDSAIVLGPLIHEFGWRPTDYDLLSAGSLAGHVVECGAQATGGVFTDWREVQGWDDMGFPIAECSADGSFVLTKPAGTGGLITPCTVAEQIVYEVGDPSRYILPDVVADWSGLSLEEAGPERVRVSGARGAAPTASYKVSATYADGYRASVTMMIAGREAAAKARATGEAILKRSERLMHAAGFGGFGETSIELLGTESNYGAQSRATGAREVILKIGVRHQQKDALGVFAREIYPAATAMAQGITGFAGGRPEPQPVIRLFSFLVPKGDIAATVEIDGASRLVAPFIPNDGASLSVRGSTGVSDADAAGVALAAVPLIALAHGRSGDKGDIGNIGVLARRADYLPWIRRSLTEEAVRHYFAHFANGKVVRYDWPGLQGLNFLLHEGLGGGGIASLRHDPQGKALAQILMDFPIEVPAVWLDRNGPLAAWQEEVVR</sequence>
<dbReference type="Pfam" id="PF07287">
    <property type="entry name" value="AtuA"/>
    <property type="match status" value="1"/>
</dbReference>
<evidence type="ECO:0000259" key="2">
    <source>
        <dbReference type="Pfam" id="PF23544"/>
    </source>
</evidence>
<dbReference type="AlphaFoldDB" id="A0A0K2W0P4"/>
<evidence type="ECO:0000313" key="4">
    <source>
        <dbReference type="Proteomes" id="UP000182888"/>
    </source>
</evidence>
<dbReference type="EMBL" id="CCND01000017">
    <property type="protein sequence ID" value="CDX58766.1"/>
    <property type="molecule type" value="Genomic_DNA"/>
</dbReference>
<dbReference type="PANTHER" id="PTHR47708:SF2">
    <property type="entry name" value="SI:CH73-132F6.5"/>
    <property type="match status" value="1"/>
</dbReference>
<dbReference type="InterPro" id="IPR010839">
    <property type="entry name" value="AtuA_N"/>
</dbReference>
<gene>
    <name evidence="3" type="ORF">MPL1032_240249</name>
</gene>
<dbReference type="PANTHER" id="PTHR47708">
    <property type="match status" value="1"/>
</dbReference>
<proteinExistence type="predicted"/>
<evidence type="ECO:0008006" key="5">
    <source>
        <dbReference type="Google" id="ProtNLM"/>
    </source>
</evidence>
<evidence type="ECO:0000313" key="3">
    <source>
        <dbReference type="EMBL" id="CDX58766.1"/>
    </source>
</evidence>
<name>A0A0K2W0P4_MESPL</name>
<dbReference type="Proteomes" id="UP000182888">
    <property type="component" value="Unassembled WGS sequence"/>
</dbReference>
<feature type="domain" description="AtuA-like ferredoxin-fold" evidence="2">
    <location>
        <begin position="490"/>
        <end position="588"/>
    </location>
</feature>
<dbReference type="InterPro" id="IPR056362">
    <property type="entry name" value="AtuA-like_ferredoxin_dom"/>
</dbReference>
<organism evidence="3 4">
    <name type="scientific">Mesorhizobium plurifarium</name>
    <dbReference type="NCBI Taxonomy" id="69974"/>
    <lineage>
        <taxon>Bacteria</taxon>
        <taxon>Pseudomonadati</taxon>
        <taxon>Pseudomonadota</taxon>
        <taxon>Alphaproteobacteria</taxon>
        <taxon>Hyphomicrobiales</taxon>
        <taxon>Phyllobacteriaceae</taxon>
        <taxon>Mesorhizobium</taxon>
    </lineage>
</organism>
<accession>A0A0K2W0P4</accession>
<dbReference type="Pfam" id="PF23544">
    <property type="entry name" value="AtuA_ferredoxin"/>
    <property type="match status" value="1"/>
</dbReference>